<dbReference type="GO" id="GO:0005524">
    <property type="term" value="F:ATP binding"/>
    <property type="evidence" value="ECO:0007669"/>
    <property type="project" value="InterPro"/>
</dbReference>
<protein>
    <submittedName>
        <fullName evidence="4">Glucokinase</fullName>
    </submittedName>
</protein>
<dbReference type="GO" id="GO:0004340">
    <property type="term" value="F:glucokinase activity"/>
    <property type="evidence" value="ECO:0007669"/>
    <property type="project" value="InterPro"/>
</dbReference>
<proteinExistence type="inferred from homology"/>
<dbReference type="SUPFAM" id="SSF53067">
    <property type="entry name" value="Actin-like ATPase domain"/>
    <property type="match status" value="1"/>
</dbReference>
<comment type="similarity">
    <text evidence="3">Belongs to the bacterial glucokinase family.</text>
</comment>
<gene>
    <name evidence="4" type="ORF">DPF_1948</name>
</gene>
<keyword evidence="2 4" id="KW-0418">Kinase</keyword>
<dbReference type="STRING" id="1592317.DPF_1948"/>
<dbReference type="Gene3D" id="3.30.420.40">
    <property type="match status" value="1"/>
</dbReference>
<dbReference type="CDD" id="cd24008">
    <property type="entry name" value="ASKHA_NBD_GLK"/>
    <property type="match status" value="1"/>
</dbReference>
<dbReference type="Proteomes" id="UP000095200">
    <property type="component" value="Unassembled WGS sequence"/>
</dbReference>
<evidence type="ECO:0000313" key="4">
    <source>
        <dbReference type="EMBL" id="GAU09226.1"/>
    </source>
</evidence>
<evidence type="ECO:0000256" key="1">
    <source>
        <dbReference type="ARBA" id="ARBA00022679"/>
    </source>
</evidence>
<evidence type="ECO:0000256" key="2">
    <source>
        <dbReference type="ARBA" id="ARBA00022777"/>
    </source>
</evidence>
<dbReference type="Gene3D" id="3.40.367.20">
    <property type="match status" value="1"/>
</dbReference>
<dbReference type="PANTHER" id="PTHR47363">
    <property type="entry name" value="GLUCOKINASE"/>
    <property type="match status" value="1"/>
</dbReference>
<dbReference type="RefSeq" id="WP_069859779.1">
    <property type="nucleotide sequence ID" value="NZ_BDFE01000017.1"/>
</dbReference>
<organism evidence="4 5">
    <name type="scientific">Desulfoplanes formicivorans</name>
    <dbReference type="NCBI Taxonomy" id="1592317"/>
    <lineage>
        <taxon>Bacteria</taxon>
        <taxon>Pseudomonadati</taxon>
        <taxon>Thermodesulfobacteriota</taxon>
        <taxon>Desulfovibrionia</taxon>
        <taxon>Desulfovibrionales</taxon>
        <taxon>Desulfoplanaceae</taxon>
        <taxon>Desulfoplanes</taxon>
    </lineage>
</organism>
<accession>A0A194AJJ4</accession>
<dbReference type="AlphaFoldDB" id="A0A194AJJ4"/>
<dbReference type="EMBL" id="BDFE01000017">
    <property type="protein sequence ID" value="GAU09226.1"/>
    <property type="molecule type" value="Genomic_DNA"/>
</dbReference>
<dbReference type="Pfam" id="PF02685">
    <property type="entry name" value="Glucokinase"/>
    <property type="match status" value="1"/>
</dbReference>
<sequence>MQPTPCILAADIGGTFSRFGWFAIRNGCLECIEHLRLRTADSACFRDMLRHVSTSGPEGDIRLAAFAVAGAVEPGGGVHPPNIPWDMHRDMIAAYFPRHILLNDFQAQAFGCQTPLADHAMSIQPGVPDPDGVLAVLGAGTGLGHCLLVPDGHGGHVAIASEAGHAAFPLYGPHEADYLDFLRAQTGQDYPVGDMIVSGSGLSMLHAFLNGPLLSPAEVARHFHRFPNTLEWFARFYGRACRQYCLNVLPTRGLFISGGLAAKHPEMIAHPAFIAEFLHVMNYRDFLKNIPIVLNRDEDMGLWGAAECARQQLHKEGNS</sequence>
<dbReference type="GO" id="GO:0006096">
    <property type="term" value="P:glycolytic process"/>
    <property type="evidence" value="ECO:0007669"/>
    <property type="project" value="InterPro"/>
</dbReference>
<comment type="caution">
    <text evidence="4">The sequence shown here is derived from an EMBL/GenBank/DDBJ whole genome shotgun (WGS) entry which is preliminary data.</text>
</comment>
<dbReference type="GO" id="GO:0005536">
    <property type="term" value="F:D-glucose binding"/>
    <property type="evidence" value="ECO:0007669"/>
    <property type="project" value="InterPro"/>
</dbReference>
<dbReference type="PANTHER" id="PTHR47363:SF1">
    <property type="entry name" value="GLUCOKINASE"/>
    <property type="match status" value="1"/>
</dbReference>
<evidence type="ECO:0000256" key="3">
    <source>
        <dbReference type="RuleBase" id="RU004046"/>
    </source>
</evidence>
<dbReference type="InterPro" id="IPR043129">
    <property type="entry name" value="ATPase_NBD"/>
</dbReference>
<reference evidence="5" key="1">
    <citation type="submission" date="2016-06" db="EMBL/GenBank/DDBJ databases">
        <title>Draft genome sequence of Desulfoplanes formicivorans strain Pf12B.</title>
        <authorList>
            <person name="Watanabe M."/>
            <person name="Kojima H."/>
            <person name="Fukui M."/>
        </authorList>
    </citation>
    <scope>NUCLEOTIDE SEQUENCE [LARGE SCALE GENOMIC DNA]</scope>
    <source>
        <strain evidence="5">Pf12B</strain>
    </source>
</reference>
<keyword evidence="1" id="KW-0808">Transferase</keyword>
<evidence type="ECO:0000313" key="5">
    <source>
        <dbReference type="Proteomes" id="UP000095200"/>
    </source>
</evidence>
<name>A0A194AJJ4_9BACT</name>
<keyword evidence="5" id="KW-1185">Reference proteome</keyword>
<dbReference type="InterPro" id="IPR003836">
    <property type="entry name" value="Glucokinase"/>
</dbReference>